<dbReference type="Gene3D" id="1.10.3470.10">
    <property type="entry name" value="ABC transporter involved in vitamin B12 uptake, BtuC"/>
    <property type="match status" value="1"/>
</dbReference>
<accession>E2Q8D5</accession>
<feature type="transmembrane region" description="Helical" evidence="9">
    <location>
        <begin position="154"/>
        <end position="172"/>
    </location>
</feature>
<keyword evidence="5 9" id="KW-0812">Transmembrane</keyword>
<dbReference type="eggNOG" id="COG4606">
    <property type="taxonomic scope" value="Bacteria"/>
</dbReference>
<keyword evidence="6 9" id="KW-1133">Transmembrane helix</keyword>
<sequence>MCPGRRARPAAPGLRAHRIRPGRRTCPGRHPAPPPARSGSPMRRLPLPLATLGVLALVTASLFVGGYDIDPHALLTDPEARRMFLISRVPRTLALILAAAAMAVSGVIMQMLVQNRFVEPTTTGTSEWAALGVLLLTLLVPAASPMVKMGAASAFAFAGALVFLFVLGRIALTSQVIVPIVGIMLGALISSVTLYIASSTNLLQMLATWRSGGFSSVVRGSYEPLWVVGVIVVGLYAAADRFTIAGLGRSTATSLGLPYRRVMFIGLSMVALATGVTTVVVGFIPFLGLIVPNLVSMARGDNVRSNLPWVVLSSVALMIACDLVGRLVVRPMEIPATVVLGAVGAVVFVVMILRQRGKAHV</sequence>
<dbReference type="Proteomes" id="UP000002357">
    <property type="component" value="Chromosome"/>
</dbReference>
<evidence type="ECO:0000256" key="8">
    <source>
        <dbReference type="SAM" id="MobiDB-lite"/>
    </source>
</evidence>
<dbReference type="GO" id="GO:0033214">
    <property type="term" value="P:siderophore-iron import into cell"/>
    <property type="evidence" value="ECO:0007669"/>
    <property type="project" value="TreeGrafter"/>
</dbReference>
<keyword evidence="4" id="KW-1003">Cell membrane</keyword>
<comment type="subcellular location">
    <subcellularLocation>
        <location evidence="1">Cell membrane</location>
        <topology evidence="1">Multi-pass membrane protein</topology>
    </subcellularLocation>
</comment>
<dbReference type="GO" id="GO:0022857">
    <property type="term" value="F:transmembrane transporter activity"/>
    <property type="evidence" value="ECO:0007669"/>
    <property type="project" value="InterPro"/>
</dbReference>
<evidence type="ECO:0000313" key="11">
    <source>
        <dbReference type="Proteomes" id="UP000002357"/>
    </source>
</evidence>
<feature type="region of interest" description="Disordered" evidence="8">
    <location>
        <begin position="1"/>
        <end position="42"/>
    </location>
</feature>
<feature type="transmembrane region" description="Helical" evidence="9">
    <location>
        <begin position="334"/>
        <end position="353"/>
    </location>
</feature>
<dbReference type="InterPro" id="IPR000522">
    <property type="entry name" value="ABC_transptr_permease_BtuC"/>
</dbReference>
<organism evidence="10 11">
    <name type="scientific">Streptomyces clavuligerus</name>
    <dbReference type="NCBI Taxonomy" id="1901"/>
    <lineage>
        <taxon>Bacteria</taxon>
        <taxon>Bacillati</taxon>
        <taxon>Actinomycetota</taxon>
        <taxon>Actinomycetes</taxon>
        <taxon>Kitasatosporales</taxon>
        <taxon>Streptomycetaceae</taxon>
        <taxon>Streptomyces</taxon>
    </lineage>
</organism>
<name>E2Q8D5_STRCL</name>
<dbReference type="CDD" id="cd06550">
    <property type="entry name" value="TM_ABC_iron-siderophores_like"/>
    <property type="match status" value="1"/>
</dbReference>
<evidence type="ECO:0000256" key="5">
    <source>
        <dbReference type="ARBA" id="ARBA00022692"/>
    </source>
</evidence>
<proteinExistence type="inferred from homology"/>
<evidence type="ECO:0000256" key="1">
    <source>
        <dbReference type="ARBA" id="ARBA00004651"/>
    </source>
</evidence>
<feature type="transmembrane region" description="Helical" evidence="9">
    <location>
        <begin position="224"/>
        <end position="244"/>
    </location>
</feature>
<dbReference type="STRING" id="1901.BB341_25850"/>
<dbReference type="GO" id="GO:0005886">
    <property type="term" value="C:plasma membrane"/>
    <property type="evidence" value="ECO:0007669"/>
    <property type="project" value="UniProtKB-SubCell"/>
</dbReference>
<evidence type="ECO:0000313" key="10">
    <source>
        <dbReference type="EMBL" id="EFG05467.1"/>
    </source>
</evidence>
<keyword evidence="11" id="KW-1185">Reference proteome</keyword>
<evidence type="ECO:0000256" key="9">
    <source>
        <dbReference type="SAM" id="Phobius"/>
    </source>
</evidence>
<dbReference type="EMBL" id="CM000913">
    <property type="protein sequence ID" value="EFG05467.1"/>
    <property type="molecule type" value="Genomic_DNA"/>
</dbReference>
<gene>
    <name evidence="10" type="ORF">SCLAV_0391</name>
</gene>
<feature type="transmembrane region" description="Helical" evidence="9">
    <location>
        <begin position="178"/>
        <end position="203"/>
    </location>
</feature>
<dbReference type="SUPFAM" id="SSF81345">
    <property type="entry name" value="ABC transporter involved in vitamin B12 uptake, BtuC"/>
    <property type="match status" value="1"/>
</dbReference>
<protein>
    <submittedName>
        <fullName evidence="10">Iron compound ABC transporter permease protein</fullName>
    </submittedName>
</protein>
<feature type="transmembrane region" description="Helical" evidence="9">
    <location>
        <begin position="128"/>
        <end position="147"/>
    </location>
</feature>
<feature type="transmembrane region" description="Helical" evidence="9">
    <location>
        <begin position="307"/>
        <end position="328"/>
    </location>
</feature>
<evidence type="ECO:0000256" key="3">
    <source>
        <dbReference type="ARBA" id="ARBA00022448"/>
    </source>
</evidence>
<feature type="transmembrane region" description="Helical" evidence="9">
    <location>
        <begin position="47"/>
        <end position="69"/>
    </location>
</feature>
<dbReference type="PANTHER" id="PTHR30472:SF27">
    <property type="entry name" value="PETROBACTIN IMPORT SYSTEM PERMEASE PROTEIN YCLN"/>
    <property type="match status" value="1"/>
</dbReference>
<dbReference type="PANTHER" id="PTHR30472">
    <property type="entry name" value="FERRIC ENTEROBACTIN TRANSPORT SYSTEM PERMEASE PROTEIN"/>
    <property type="match status" value="1"/>
</dbReference>
<evidence type="ECO:0000256" key="7">
    <source>
        <dbReference type="ARBA" id="ARBA00023136"/>
    </source>
</evidence>
<evidence type="ECO:0000256" key="4">
    <source>
        <dbReference type="ARBA" id="ARBA00022475"/>
    </source>
</evidence>
<dbReference type="AlphaFoldDB" id="E2Q8D5"/>
<evidence type="ECO:0000256" key="2">
    <source>
        <dbReference type="ARBA" id="ARBA00007935"/>
    </source>
</evidence>
<keyword evidence="3" id="KW-0813">Transport</keyword>
<comment type="similarity">
    <text evidence="2">Belongs to the binding-protein-dependent transport system permease family. FecCD subfamily.</text>
</comment>
<feature type="compositionally biased region" description="Basic residues" evidence="8">
    <location>
        <begin position="15"/>
        <end position="27"/>
    </location>
</feature>
<evidence type="ECO:0000256" key="6">
    <source>
        <dbReference type="ARBA" id="ARBA00022989"/>
    </source>
</evidence>
<reference evidence="10 11" key="1">
    <citation type="journal article" date="2010" name="Genome Biol. Evol.">
        <title>The sequence of a 1.8-mb bacterial linear plasmid reveals a rich evolutionary reservoir of secondary metabolic pathways.</title>
        <authorList>
            <person name="Medema M.H."/>
            <person name="Trefzer A."/>
            <person name="Kovalchuk A."/>
            <person name="van den Berg M."/>
            <person name="Mueller U."/>
            <person name="Heijne W."/>
            <person name="Wu L."/>
            <person name="Alam M.T."/>
            <person name="Ronning C.M."/>
            <person name="Nierman W.C."/>
            <person name="Bovenberg R.A.L."/>
            <person name="Breitling R."/>
            <person name="Takano E."/>
        </authorList>
    </citation>
    <scope>NUCLEOTIDE SEQUENCE [LARGE SCALE GENOMIC DNA]</scope>
    <source>
        <strain evidence="11">ATCC 27064 / DSM 738 / JCM 4710 / NBRC 13307 / NCIMB 12785 / NRRL 3585 / VKM Ac-602</strain>
    </source>
</reference>
<feature type="transmembrane region" description="Helical" evidence="9">
    <location>
        <begin position="264"/>
        <end position="295"/>
    </location>
</feature>
<dbReference type="Pfam" id="PF01032">
    <property type="entry name" value="FecCD"/>
    <property type="match status" value="1"/>
</dbReference>
<dbReference type="InterPro" id="IPR037294">
    <property type="entry name" value="ABC_BtuC-like"/>
</dbReference>
<feature type="transmembrane region" description="Helical" evidence="9">
    <location>
        <begin position="89"/>
        <end position="108"/>
    </location>
</feature>
<keyword evidence="7 9" id="KW-0472">Membrane</keyword>